<proteinExistence type="predicted"/>
<evidence type="ECO:0000256" key="1">
    <source>
        <dbReference type="SAM" id="MobiDB-lite"/>
    </source>
</evidence>
<feature type="region of interest" description="Disordered" evidence="1">
    <location>
        <begin position="1"/>
        <end position="30"/>
    </location>
</feature>
<keyword evidence="3" id="KW-1185">Reference proteome</keyword>
<accession>A0ABR7HQ88</accession>
<evidence type="ECO:0008006" key="4">
    <source>
        <dbReference type="Google" id="ProtNLM"/>
    </source>
</evidence>
<dbReference type="EMBL" id="JACOPR010000001">
    <property type="protein sequence ID" value="MBC5729683.1"/>
    <property type="molecule type" value="Genomic_DNA"/>
</dbReference>
<comment type="caution">
    <text evidence="2">The sequence shown here is derived from an EMBL/GenBank/DDBJ whole genome shotgun (WGS) entry which is preliminary data.</text>
</comment>
<dbReference type="Gene3D" id="2.60.120.40">
    <property type="match status" value="1"/>
</dbReference>
<name>A0ABR7HQ88_9FIRM</name>
<reference evidence="2 3" key="1">
    <citation type="submission" date="2020-08" db="EMBL/GenBank/DDBJ databases">
        <title>Genome public.</title>
        <authorList>
            <person name="Liu C."/>
            <person name="Sun Q."/>
        </authorList>
    </citation>
    <scope>NUCLEOTIDE SEQUENCE [LARGE SCALE GENOMIC DNA]</scope>
    <source>
        <strain evidence="2 3">New-38</strain>
    </source>
</reference>
<feature type="compositionally biased region" description="Low complexity" evidence="1">
    <location>
        <begin position="1"/>
        <end position="16"/>
    </location>
</feature>
<dbReference type="InterPro" id="IPR008983">
    <property type="entry name" value="Tumour_necrosis_fac-like_dom"/>
</dbReference>
<gene>
    <name evidence="2" type="ORF">H8S34_02405</name>
</gene>
<evidence type="ECO:0000313" key="3">
    <source>
        <dbReference type="Proteomes" id="UP000660021"/>
    </source>
</evidence>
<dbReference type="Proteomes" id="UP000660021">
    <property type="component" value="Unassembled WGS sequence"/>
</dbReference>
<evidence type="ECO:0000313" key="2">
    <source>
        <dbReference type="EMBL" id="MBC5729683.1"/>
    </source>
</evidence>
<protein>
    <recommendedName>
        <fullName evidence="4">BclA C-terminal domain-containing protein</fullName>
    </recommendedName>
</protein>
<dbReference type="RefSeq" id="WP_145996910.1">
    <property type="nucleotide sequence ID" value="NZ_JACOPR010000001.1"/>
</dbReference>
<organism evidence="2 3">
    <name type="scientific">Pseudoflavonifractor hominis</name>
    <dbReference type="NCBI Taxonomy" id="2763059"/>
    <lineage>
        <taxon>Bacteria</taxon>
        <taxon>Bacillati</taxon>
        <taxon>Bacillota</taxon>
        <taxon>Clostridia</taxon>
        <taxon>Eubacteriales</taxon>
        <taxon>Oscillospiraceae</taxon>
        <taxon>Pseudoflavonifractor</taxon>
    </lineage>
</organism>
<sequence>MSIVPVPGPTGATGPTGPIGPTGPTGTAPAPQALYAVAPAAQTPASAGSSLTFPTNQMVLGTEITHTAGSGDFILTQPGSYEVHYTVNAASSDAPTLASVQLNANGTLVPGSLATNSIATSGNPVLLANTTALTIPGTTTLTLVTNTANTTFTNGSILIHKLS</sequence>